<evidence type="ECO:0000313" key="3">
    <source>
        <dbReference type="Proteomes" id="UP001590951"/>
    </source>
</evidence>
<keyword evidence="1" id="KW-0812">Transmembrane</keyword>
<keyword evidence="1" id="KW-0472">Membrane</keyword>
<feature type="transmembrane region" description="Helical" evidence="1">
    <location>
        <begin position="28"/>
        <end position="49"/>
    </location>
</feature>
<evidence type="ECO:0000256" key="1">
    <source>
        <dbReference type="SAM" id="Phobius"/>
    </source>
</evidence>
<keyword evidence="1" id="KW-1133">Transmembrane helix</keyword>
<comment type="caution">
    <text evidence="2">The sequence shown here is derived from an EMBL/GenBank/DDBJ whole genome shotgun (WGS) entry which is preliminary data.</text>
</comment>
<proteinExistence type="predicted"/>
<organism evidence="2 3">
    <name type="scientific">Lepraria finkii</name>
    <dbReference type="NCBI Taxonomy" id="1340010"/>
    <lineage>
        <taxon>Eukaryota</taxon>
        <taxon>Fungi</taxon>
        <taxon>Dikarya</taxon>
        <taxon>Ascomycota</taxon>
        <taxon>Pezizomycotina</taxon>
        <taxon>Lecanoromycetes</taxon>
        <taxon>OSLEUM clade</taxon>
        <taxon>Lecanoromycetidae</taxon>
        <taxon>Lecanorales</taxon>
        <taxon>Lecanorineae</taxon>
        <taxon>Stereocaulaceae</taxon>
        <taxon>Lepraria</taxon>
    </lineage>
</organism>
<name>A0ABR4AY32_9LECA</name>
<feature type="transmembrane region" description="Helical" evidence="1">
    <location>
        <begin position="129"/>
        <end position="150"/>
    </location>
</feature>
<feature type="transmembrane region" description="Helical" evidence="1">
    <location>
        <begin position="61"/>
        <end position="81"/>
    </location>
</feature>
<evidence type="ECO:0000313" key="2">
    <source>
        <dbReference type="EMBL" id="KAL2050043.1"/>
    </source>
</evidence>
<keyword evidence="3" id="KW-1185">Reference proteome</keyword>
<dbReference type="Proteomes" id="UP001590951">
    <property type="component" value="Unassembled WGS sequence"/>
</dbReference>
<dbReference type="EMBL" id="JBHFEH010000053">
    <property type="protein sequence ID" value="KAL2050043.1"/>
    <property type="molecule type" value="Genomic_DNA"/>
</dbReference>
<gene>
    <name evidence="2" type="ORF">ABVK25_009651</name>
</gene>
<sequence>MAHLHTPLDQDALDADTVKRSFSLYQQFLRLSLSILCVVFLLASLKIYQDTGNLTPTQVNTFYAISGSLALLLSLSFFDAFKDFAKVSRTIIWARKPWSDSEKRLIEDITSLIAVTKLGFLSRTKRPRVSWACLLWIALNFAAQTAVILISQAFSVQDGTDWTGTYVRPDQVNATDLSCYYHYMYDSRKYVCDPSPGNVQSIVHAYGEYTYGSLSYDQDCEYYNDTKDILHSRKNPKYFCRRTPGQQEFAYRFLEYNPHDNQRIYPFLTRRWITASAGPCYNYSLSFVEKGSVTGGKWSNYTYSNGTFNGSIMLPVQIDSFGGTVYTYRGFQIPQNATIWACGKRCIWVWAHKTALGSEQSTFYQCPVTVNPVQSNETLQEAHKVSNDIARLAASSIALQGGNSDRDNGWSQSQFYPFTNTWDIHGKSIDEVGANMAEFALGSIAAMASNNPPTRIPGWLPSLGSRLEISWGFTVYLLVCIAAVHSILSALAFYVNHQNELHLLNGSGIEVC</sequence>
<feature type="transmembrane region" description="Helical" evidence="1">
    <location>
        <begin position="471"/>
        <end position="495"/>
    </location>
</feature>
<reference evidence="2 3" key="1">
    <citation type="submission" date="2024-09" db="EMBL/GenBank/DDBJ databases">
        <title>Rethinking Asexuality: The Enigmatic Case of Functional Sexual Genes in Lepraria (Stereocaulaceae).</title>
        <authorList>
            <person name="Doellman M."/>
            <person name="Sun Y."/>
            <person name="Barcenas-Pena A."/>
            <person name="Lumbsch H.T."/>
            <person name="Grewe F."/>
        </authorList>
    </citation>
    <scope>NUCLEOTIDE SEQUENCE [LARGE SCALE GENOMIC DNA]</scope>
    <source>
        <strain evidence="2 3">Grewe 0041</strain>
    </source>
</reference>
<accession>A0ABR4AY32</accession>
<protein>
    <submittedName>
        <fullName evidence="2">Uncharacterized protein</fullName>
    </submittedName>
</protein>